<dbReference type="AlphaFoldDB" id="A0AAW4WQ88"/>
<gene>
    <name evidence="1" type="ORF">LK487_17485</name>
</gene>
<reference evidence="1" key="1">
    <citation type="submission" date="2021-10" db="EMBL/GenBank/DDBJ databases">
        <title>Collection of gut derived symbiotic bacterial strains cultured from healthy donors.</title>
        <authorList>
            <person name="Lin H."/>
            <person name="Littmann E."/>
            <person name="Claire K."/>
            <person name="Pamer E."/>
        </authorList>
    </citation>
    <scope>NUCLEOTIDE SEQUENCE</scope>
    <source>
        <strain evidence="1">MSK.22.92</strain>
    </source>
</reference>
<feature type="non-terminal residue" evidence="1">
    <location>
        <position position="1"/>
    </location>
</feature>
<organism evidence="1 2">
    <name type="scientific">Agathobacter rectalis</name>
    <dbReference type="NCBI Taxonomy" id="39491"/>
    <lineage>
        <taxon>Bacteria</taxon>
        <taxon>Bacillati</taxon>
        <taxon>Bacillota</taxon>
        <taxon>Clostridia</taxon>
        <taxon>Lachnospirales</taxon>
        <taxon>Lachnospiraceae</taxon>
        <taxon>Agathobacter</taxon>
    </lineage>
</organism>
<proteinExistence type="predicted"/>
<dbReference type="SUPFAM" id="SSF51445">
    <property type="entry name" value="(Trans)glycosidases"/>
    <property type="match status" value="1"/>
</dbReference>
<accession>A0AAW4WQ88</accession>
<dbReference type="EMBL" id="JAJFBX010000134">
    <property type="protein sequence ID" value="MCC2748771.1"/>
    <property type="molecule type" value="Genomic_DNA"/>
</dbReference>
<feature type="non-terminal residue" evidence="1">
    <location>
        <position position="112"/>
    </location>
</feature>
<evidence type="ECO:0000313" key="2">
    <source>
        <dbReference type="Proteomes" id="UP001197847"/>
    </source>
</evidence>
<evidence type="ECO:0000313" key="1">
    <source>
        <dbReference type="EMBL" id="MCC2748771.1"/>
    </source>
</evidence>
<dbReference type="RefSeq" id="WP_306783769.1">
    <property type="nucleotide sequence ID" value="NZ_JAJFBX010000134.1"/>
</dbReference>
<dbReference type="Gene3D" id="3.20.20.80">
    <property type="entry name" value="Glycosidases"/>
    <property type="match status" value="1"/>
</dbReference>
<comment type="caution">
    <text evidence="1">The sequence shown here is derived from an EMBL/GenBank/DDBJ whole genome shotgun (WGS) entry which is preliminary data.</text>
</comment>
<sequence length="112" mass="12777">DGLADILCEMKERTFAPTDALTIGEYDHMGPEDVEDVIGENGSFSSVFDFCHTLDNVRNPKWGNTVALFDDYRDQLFAAQKIVDGRGMLCNFLENHDKTRIIDRFLMPEDQN</sequence>
<dbReference type="Proteomes" id="UP001197847">
    <property type="component" value="Unassembled WGS sequence"/>
</dbReference>
<name>A0AAW4WQ88_9FIRM</name>
<dbReference type="GO" id="GO:0005975">
    <property type="term" value="P:carbohydrate metabolic process"/>
    <property type="evidence" value="ECO:0007669"/>
    <property type="project" value="InterPro"/>
</dbReference>
<protein>
    <submittedName>
        <fullName evidence="1">Glucohydrolase</fullName>
    </submittedName>
</protein>
<dbReference type="InterPro" id="IPR017853">
    <property type="entry name" value="GH"/>
</dbReference>